<dbReference type="Proteomes" id="UP001291309">
    <property type="component" value="Unassembled WGS sequence"/>
</dbReference>
<gene>
    <name evidence="1" type="ORF">SYV04_32655</name>
</gene>
<reference evidence="1 2" key="1">
    <citation type="submission" date="2023-12" db="EMBL/GenBank/DDBJ databases">
        <title>the genome sequence of Hyalangium sp. s54d21.</title>
        <authorList>
            <person name="Zhang X."/>
        </authorList>
    </citation>
    <scope>NUCLEOTIDE SEQUENCE [LARGE SCALE GENOMIC DNA]</scope>
    <source>
        <strain evidence="2">s54d21</strain>
    </source>
</reference>
<organism evidence="1 2">
    <name type="scientific">Hyalangium rubrum</name>
    <dbReference type="NCBI Taxonomy" id="3103134"/>
    <lineage>
        <taxon>Bacteria</taxon>
        <taxon>Pseudomonadati</taxon>
        <taxon>Myxococcota</taxon>
        <taxon>Myxococcia</taxon>
        <taxon>Myxococcales</taxon>
        <taxon>Cystobacterineae</taxon>
        <taxon>Archangiaceae</taxon>
        <taxon>Hyalangium</taxon>
    </lineage>
</organism>
<evidence type="ECO:0000313" key="2">
    <source>
        <dbReference type="Proteomes" id="UP001291309"/>
    </source>
</evidence>
<dbReference type="EMBL" id="JAXIVS010000013">
    <property type="protein sequence ID" value="MDY7231186.1"/>
    <property type="molecule type" value="Genomic_DNA"/>
</dbReference>
<proteinExistence type="predicted"/>
<evidence type="ECO:0000313" key="1">
    <source>
        <dbReference type="EMBL" id="MDY7231186.1"/>
    </source>
</evidence>
<protein>
    <submittedName>
        <fullName evidence="1">Uncharacterized protein</fullName>
    </submittedName>
</protein>
<dbReference type="RefSeq" id="WP_321549894.1">
    <property type="nucleotide sequence ID" value="NZ_JAXIVS010000013.1"/>
</dbReference>
<keyword evidence="2" id="KW-1185">Reference proteome</keyword>
<accession>A0ABU5HCI8</accession>
<name>A0ABU5HCI8_9BACT</name>
<comment type="caution">
    <text evidence="1">The sequence shown here is derived from an EMBL/GenBank/DDBJ whole genome shotgun (WGS) entry which is preliminary data.</text>
</comment>
<sequence>MPRHRAAALWNLPWEACLPICRMVARHLGWRITSESSTWVAFVEERQNVSLTAPVTVTVMFFGTGPMTTRLVLDVSSMGPLQSSYVKQQADRVGQLLEQTAARLPGRKVASRGQVPLPQGPCSRSFVVNGVRLSDAQLQALERTYHTRFQNGRYWYDHSSGAWGVEGGPGVGVIPADLPIGGPLRADASNGDTGFFVNGRELHSADVAGLKRIWPAVFPGRYWIDARTNYGIEGGQLLGNLQAQLQARVQAQAMSLAGGGVGGPWSVSSGGTTVGGDGQGFMYASVSGSSNMWFSS</sequence>